<feature type="compositionally biased region" description="Basic and acidic residues" evidence="2">
    <location>
        <begin position="145"/>
        <end position="156"/>
    </location>
</feature>
<protein>
    <submittedName>
        <fullName evidence="4">Uncharacterized protein</fullName>
    </submittedName>
</protein>
<evidence type="ECO:0000256" key="2">
    <source>
        <dbReference type="SAM" id="MobiDB-lite"/>
    </source>
</evidence>
<keyword evidence="5" id="KW-1185">Reference proteome</keyword>
<dbReference type="InterPro" id="IPR007690">
    <property type="entry name" value="T2SS_GspM"/>
</dbReference>
<feature type="compositionally biased region" description="Basic and acidic residues" evidence="2">
    <location>
        <begin position="200"/>
        <end position="222"/>
    </location>
</feature>
<gene>
    <name evidence="4" type="ORF">GJ688_10240</name>
</gene>
<dbReference type="Pfam" id="PF04612">
    <property type="entry name" value="T2SSM"/>
    <property type="match status" value="1"/>
</dbReference>
<feature type="compositionally biased region" description="Basic and acidic residues" evidence="2">
    <location>
        <begin position="118"/>
        <end position="137"/>
    </location>
</feature>
<feature type="transmembrane region" description="Helical" evidence="3">
    <location>
        <begin position="18"/>
        <end position="36"/>
    </location>
</feature>
<keyword evidence="3" id="KW-0472">Membrane</keyword>
<reference evidence="4 5" key="1">
    <citation type="submission" date="2019-11" db="EMBL/GenBank/DDBJ databases">
        <title>Whole-genome sequence of a the green, strictly anaerobic photosynthetic bacterium Heliobacillus mobilis DSM 6151.</title>
        <authorList>
            <person name="Kyndt J.A."/>
            <person name="Meyer T.E."/>
        </authorList>
    </citation>
    <scope>NUCLEOTIDE SEQUENCE [LARGE SCALE GENOMIC DNA]</scope>
    <source>
        <strain evidence="4 5">DSM 6151</strain>
    </source>
</reference>
<keyword evidence="3" id="KW-1133">Transmembrane helix</keyword>
<keyword evidence="3" id="KW-0812">Transmembrane</keyword>
<evidence type="ECO:0000256" key="3">
    <source>
        <dbReference type="SAM" id="Phobius"/>
    </source>
</evidence>
<dbReference type="RefSeq" id="WP_155476456.1">
    <property type="nucleotide sequence ID" value="NZ_WNKU01000010.1"/>
</dbReference>
<dbReference type="GO" id="GO:0015627">
    <property type="term" value="C:type II protein secretion system complex"/>
    <property type="evidence" value="ECO:0007669"/>
    <property type="project" value="InterPro"/>
</dbReference>
<organism evidence="4 5">
    <name type="scientific">Heliobacterium mobile</name>
    <name type="common">Heliobacillus mobilis</name>
    <dbReference type="NCBI Taxonomy" id="28064"/>
    <lineage>
        <taxon>Bacteria</taxon>
        <taxon>Bacillati</taxon>
        <taxon>Bacillota</taxon>
        <taxon>Clostridia</taxon>
        <taxon>Eubacteriales</taxon>
        <taxon>Heliobacteriaceae</taxon>
        <taxon>Heliobacterium</taxon>
    </lineage>
</organism>
<proteinExistence type="predicted"/>
<evidence type="ECO:0000313" key="4">
    <source>
        <dbReference type="EMBL" id="MTV49356.1"/>
    </source>
</evidence>
<evidence type="ECO:0000256" key="1">
    <source>
        <dbReference type="SAM" id="Coils"/>
    </source>
</evidence>
<evidence type="ECO:0000313" key="5">
    <source>
        <dbReference type="Proteomes" id="UP000430670"/>
    </source>
</evidence>
<accession>A0A6I3SKP7</accession>
<feature type="compositionally biased region" description="Basic and acidic residues" evidence="2">
    <location>
        <begin position="242"/>
        <end position="251"/>
    </location>
</feature>
<name>A0A6I3SKP7_HELMO</name>
<feature type="region of interest" description="Disordered" evidence="2">
    <location>
        <begin position="118"/>
        <end position="156"/>
    </location>
</feature>
<dbReference type="Proteomes" id="UP000430670">
    <property type="component" value="Unassembled WGS sequence"/>
</dbReference>
<dbReference type="GO" id="GO:0015628">
    <property type="term" value="P:protein secretion by the type II secretion system"/>
    <property type="evidence" value="ECO:0007669"/>
    <property type="project" value="InterPro"/>
</dbReference>
<feature type="coiled-coil region" evidence="1">
    <location>
        <begin position="43"/>
        <end position="80"/>
    </location>
</feature>
<comment type="caution">
    <text evidence="4">The sequence shown here is derived from an EMBL/GenBank/DDBJ whole genome shotgun (WGS) entry which is preliminary data.</text>
</comment>
<dbReference type="AlphaFoldDB" id="A0A6I3SKP7"/>
<feature type="region of interest" description="Disordered" evidence="2">
    <location>
        <begin position="200"/>
        <end position="252"/>
    </location>
</feature>
<dbReference type="EMBL" id="WNKU01000010">
    <property type="protein sequence ID" value="MTV49356.1"/>
    <property type="molecule type" value="Genomic_DNA"/>
</dbReference>
<sequence length="295" mass="34478">MVEVISWWQNRTAREKSLCKWTMTVLLGAFLYVHLLEPRWERYQKLSHQLEAAQRQFRELQQQEEILAEQRRDQEEQSIERNKRISQLPVDSRHGGLISKLGEAAQNNEVLIFRMLPDRTDEPEKGQRKKMQSEEVPSKNLLPVNEEKAGETRENDGSIRERHYLIVLEGSYDGIMGFLQELEQKNNSLSLRSCLIKSEEREHKAAEVGSKNERVQRDDRLENIIQGAIPNKEEEELEPGQEPEHKREQQKGKRLVAAIEISYYTHRSVDVIPMGKAPLAGEELEKIRRNPFTSF</sequence>
<keyword evidence="1" id="KW-0175">Coiled coil</keyword>